<dbReference type="Gene3D" id="2.120.10.30">
    <property type="entry name" value="TolB, C-terminal domain"/>
    <property type="match status" value="1"/>
</dbReference>
<evidence type="ECO:0000256" key="5">
    <source>
        <dbReference type="ARBA" id="ARBA00022737"/>
    </source>
</evidence>
<feature type="compositionally biased region" description="Low complexity" evidence="12">
    <location>
        <begin position="1198"/>
        <end position="1207"/>
    </location>
</feature>
<dbReference type="PANTHER" id="PTHR10680">
    <property type="entry name" value="PEPTIDYL-GLYCINE ALPHA-AMIDATING MONOOXYGENASE"/>
    <property type="match status" value="1"/>
</dbReference>
<feature type="region of interest" description="Disordered" evidence="12">
    <location>
        <begin position="631"/>
        <end position="687"/>
    </location>
</feature>
<feature type="domain" description="Copper type II ascorbate-dependent monooxygenase C-terminal" evidence="14">
    <location>
        <begin position="550"/>
        <end position="624"/>
    </location>
</feature>
<evidence type="ECO:0000256" key="2">
    <source>
        <dbReference type="ARBA" id="ARBA00004160"/>
    </source>
</evidence>
<evidence type="ECO:0000256" key="6">
    <source>
        <dbReference type="ARBA" id="ARBA00023002"/>
    </source>
</evidence>
<evidence type="ECO:0000256" key="8">
    <source>
        <dbReference type="ARBA" id="ARBA00023033"/>
    </source>
</evidence>
<dbReference type="Pfam" id="PF03712">
    <property type="entry name" value="Cu2_monoox_C"/>
    <property type="match status" value="4"/>
</dbReference>
<feature type="domain" description="Copper type II ascorbate-dependent monooxygenase C-terminal" evidence="14">
    <location>
        <begin position="258"/>
        <end position="332"/>
    </location>
</feature>
<keyword evidence="7" id="KW-0186">Copper</keyword>
<dbReference type="PROSITE" id="PS00084">
    <property type="entry name" value="CU2_MONOOXYGENASE_1"/>
    <property type="match status" value="1"/>
</dbReference>
<evidence type="ECO:0000256" key="4">
    <source>
        <dbReference type="ARBA" id="ARBA00022729"/>
    </source>
</evidence>
<feature type="region of interest" description="Disordered" evidence="12">
    <location>
        <begin position="344"/>
        <end position="374"/>
    </location>
</feature>
<reference evidence="15" key="2">
    <citation type="submission" date="2004-02" db="EMBL/GenBank/DDBJ databases">
        <authorList>
            <consortium name="Genoscope"/>
            <consortium name="Whitehead Institute Centre for Genome Research"/>
        </authorList>
    </citation>
    <scope>NUCLEOTIDE SEQUENCE</scope>
</reference>
<dbReference type="InterPro" id="IPR024548">
    <property type="entry name" value="Cu2_monoox_C"/>
</dbReference>
<keyword evidence="3" id="KW-0479">Metal-binding</keyword>
<dbReference type="Gene3D" id="2.60.120.310">
    <property type="entry name" value="Copper type II, ascorbate-dependent monooxygenase, N-terminal domain"/>
    <property type="match status" value="2"/>
</dbReference>
<dbReference type="InterPro" id="IPR036939">
    <property type="entry name" value="Cu2_ascorb_mOase_N_sf"/>
</dbReference>
<dbReference type="Pfam" id="PF01082">
    <property type="entry name" value="Cu2_monooxygen"/>
    <property type="match status" value="1"/>
</dbReference>
<keyword evidence="4" id="KW-0732">Signal</keyword>
<dbReference type="GO" id="GO:0005507">
    <property type="term" value="F:copper ion binding"/>
    <property type="evidence" value="ECO:0007669"/>
    <property type="project" value="InterPro"/>
</dbReference>
<evidence type="ECO:0000259" key="13">
    <source>
        <dbReference type="Pfam" id="PF01082"/>
    </source>
</evidence>
<feature type="region of interest" description="Disordered" evidence="12">
    <location>
        <begin position="1182"/>
        <end position="1207"/>
    </location>
</feature>
<feature type="compositionally biased region" description="Low complexity" evidence="12">
    <location>
        <begin position="635"/>
        <end position="654"/>
    </location>
</feature>
<dbReference type="Pfam" id="PF01436">
    <property type="entry name" value="NHL"/>
    <property type="match status" value="2"/>
</dbReference>
<dbReference type="GO" id="GO:0030658">
    <property type="term" value="C:transport vesicle membrane"/>
    <property type="evidence" value="ECO:0007669"/>
    <property type="project" value="UniProtKB-SubCell"/>
</dbReference>
<dbReference type="InterPro" id="IPR011042">
    <property type="entry name" value="6-blade_b-propeller_TolB-like"/>
</dbReference>
<feature type="compositionally biased region" description="Basic and acidic residues" evidence="12">
    <location>
        <begin position="1145"/>
        <end position="1163"/>
    </location>
</feature>
<keyword evidence="8" id="KW-0503">Monooxygenase</keyword>
<dbReference type="CDD" id="cd14958">
    <property type="entry name" value="NHL_PAL_like"/>
    <property type="match status" value="1"/>
</dbReference>
<feature type="non-terminal residue" evidence="15">
    <location>
        <position position="1"/>
    </location>
</feature>
<feature type="domain" description="Copper type II ascorbate-dependent monooxygenase N-terminal" evidence="13">
    <location>
        <begin position="30"/>
        <end position="121"/>
    </location>
</feature>
<organism evidence="15">
    <name type="scientific">Tetraodon nigroviridis</name>
    <name type="common">Spotted green pufferfish</name>
    <name type="synonym">Chelonodon nigroviridis</name>
    <dbReference type="NCBI Taxonomy" id="99883"/>
    <lineage>
        <taxon>Eukaryota</taxon>
        <taxon>Metazoa</taxon>
        <taxon>Chordata</taxon>
        <taxon>Craniata</taxon>
        <taxon>Vertebrata</taxon>
        <taxon>Euteleostomi</taxon>
        <taxon>Actinopterygii</taxon>
        <taxon>Neopterygii</taxon>
        <taxon>Teleostei</taxon>
        <taxon>Neoteleostei</taxon>
        <taxon>Acanthomorphata</taxon>
        <taxon>Eupercaria</taxon>
        <taxon>Tetraodontiformes</taxon>
        <taxon>Tetradontoidea</taxon>
        <taxon>Tetraodontidae</taxon>
        <taxon>Tetraodon</taxon>
    </lineage>
</organism>
<feature type="region of interest" description="Disordered" evidence="12">
    <location>
        <begin position="1104"/>
        <end position="1167"/>
    </location>
</feature>
<evidence type="ECO:0000256" key="10">
    <source>
        <dbReference type="ARBA" id="ARBA00023180"/>
    </source>
</evidence>
<evidence type="ECO:0000256" key="12">
    <source>
        <dbReference type="SAM" id="MobiDB-lite"/>
    </source>
</evidence>
<feature type="domain" description="Copper type II ascorbate-dependent monooxygenase C-terminal" evidence="14">
    <location>
        <begin position="433"/>
        <end position="504"/>
    </location>
</feature>
<dbReference type="InterPro" id="IPR000323">
    <property type="entry name" value="Cu2_ascorb_mOase_N"/>
</dbReference>
<dbReference type="InterPro" id="IPR008977">
    <property type="entry name" value="PHM/PNGase_F_dom_sf"/>
</dbReference>
<dbReference type="AlphaFoldDB" id="Q4SS15"/>
<dbReference type="PANTHER" id="PTHR10680:SF14">
    <property type="entry name" value="PEPTIDYL-GLYCINE ALPHA-AMIDATING MONOOXYGENASE"/>
    <property type="match status" value="1"/>
</dbReference>
<dbReference type="EMBL" id="CAAE01014482">
    <property type="protein sequence ID" value="CAF96567.1"/>
    <property type="molecule type" value="Genomic_DNA"/>
</dbReference>
<feature type="compositionally biased region" description="Low complexity" evidence="12">
    <location>
        <begin position="344"/>
        <end position="362"/>
    </location>
</feature>
<dbReference type="OrthoDB" id="10018185at2759"/>
<dbReference type="SUPFAM" id="SSF63829">
    <property type="entry name" value="Calcium-dependent phosphotriesterase"/>
    <property type="match status" value="1"/>
</dbReference>
<dbReference type="InterPro" id="IPR001258">
    <property type="entry name" value="NHL_repeat"/>
</dbReference>
<keyword evidence="6" id="KW-0560">Oxidoreductase</keyword>
<feature type="domain" description="Copper type II ascorbate-dependent monooxygenase C-terminal" evidence="14">
    <location>
        <begin position="141"/>
        <end position="212"/>
    </location>
</feature>
<gene>
    <name evidence="15" type="ORF">GSTENG00013653001</name>
</gene>
<dbReference type="GO" id="GO:0005576">
    <property type="term" value="C:extracellular region"/>
    <property type="evidence" value="ECO:0007669"/>
    <property type="project" value="TreeGrafter"/>
</dbReference>
<feature type="compositionally biased region" description="Basic and acidic residues" evidence="12">
    <location>
        <begin position="1104"/>
        <end position="1127"/>
    </location>
</feature>
<evidence type="ECO:0000256" key="11">
    <source>
        <dbReference type="PROSITE-ProRule" id="PRU00504"/>
    </source>
</evidence>
<accession>Q4SS15</accession>
<dbReference type="InterPro" id="IPR014784">
    <property type="entry name" value="Cu2_ascorb_mOase-like_C"/>
</dbReference>
<dbReference type="KEGG" id="tng:GSTEN00013653G001"/>
<dbReference type="InterPro" id="IPR020611">
    <property type="entry name" value="Cu2_ascorb_mOase_CS-1"/>
</dbReference>
<sequence length="1207" mass="133015">RSREKSSPDPGECVSGIRPPQLSSSSNFSMDLRMPGVTPAGSDNYLCIAHPVPSGGDSYIVDFLPHANMDTVHHMLLFGCRKPFSPSGYWDCGGAQGVCGDTSSIMYAWGRNAPSTKLPRDHHRDCSGITLTMTFDPQPFLAGIYLLMSYNTVIPPGDTVTNADVACDYTSYPIYPFAFRTHTHHLGQVVSGYRVRDGEWTLIGRQSPQLPQVRFSWVWVQTSGWSCRLWASWCRRPRGPRAEALASHLSNLGLVFGQAFYPATKGLSLKYGDTVAARCMFTGENMTTTTYIGSTANDEMCNFYIMYYMERRHALPFMSCMDPGSRQLFQHIPAEANVPIPVSPGSGHSGHMMHSAHASGSPLCPPEGPQDRPWSGADAEPLDQDVGFLVGKTSKMPYLVLQIHYGDIKAFRDHHRDCSGITLTMTFDPQPFLAGIYLLMSYNTVIPPGDTVTNADVACDYTSYPIYPFAFRTHTHHLGQVVSGYRVRDGEWTLIGRQSPQLPQVRFSWVWVQTSGWSCRLWASWCRRPRGPRAEALASHLSNLGLVFGQAFYPATKGLSLKYGDTVAARCMFTGENMTTTTYIGSTANDEMCNFYIMYYMERRHALPFMSCMDPGSRQLFQHIPAEANVPIPVSPGSGHSGHMMHSAHASGSPLCPPEGPQDRPWSGADAEPLDQERPGLSQSQGVFQTRDHPSLMRDRVHKFHQLQATAEPAPSKPLAEGQASANEANEANVSAGLCSDSHLEQVSSWPQTSLQLGQVSGLALDAHSNLVIFHRGDRRWGPDSFNLQGRYQERFLGPIQQSTILVVDPARGSVLKASGRNMFYLPHGVTTDQDNHYWLTDVALHQVLKVSGDGRDRVLLALGEAFVPGSDSSHFCKPTDVALDPQSGSVFVSDGYCNARILKFSAQGKYLDEWGAGASDRRRRTPFQIPHSLAFLADRRELCVADRENGRIQCFLAQSGEFVKEIKKEEFGGKVFAIAYSPVGGELPGAPHTPPPHQTVRLRWGSWDAGPVLVHSWSTPGPLLVHFRSLKFQQSRLRQTELFSKSVCVCVCVCVCDVCVDGLIFAVNGVSPRLSVRSEGLSSIIPLRISWILSTQKERSGGAEVRVRPCGRDLREDTRERRRRPEPGQLLRVPPRLHPPGLRPAEHRGQRPGEEPGGEQRFRVRGVLHAAPSGLLLEAPAASSWGPLRPPPGGPSGLLLGPPGRL</sequence>
<keyword evidence="9" id="KW-1015">Disulfide bond</keyword>
<keyword evidence="5" id="KW-0677">Repeat</keyword>
<evidence type="ECO:0000313" key="15">
    <source>
        <dbReference type="EMBL" id="CAF96567.1"/>
    </source>
</evidence>
<evidence type="ECO:0000256" key="3">
    <source>
        <dbReference type="ARBA" id="ARBA00022723"/>
    </source>
</evidence>
<dbReference type="GO" id="GO:0004504">
    <property type="term" value="F:peptidylglycine monooxygenase activity"/>
    <property type="evidence" value="ECO:0007669"/>
    <property type="project" value="TreeGrafter"/>
</dbReference>
<dbReference type="SUPFAM" id="SSF49742">
    <property type="entry name" value="PHM/PNGase F"/>
    <property type="match status" value="5"/>
</dbReference>
<dbReference type="Gene3D" id="2.60.120.230">
    <property type="match status" value="4"/>
</dbReference>
<reference evidence="15" key="1">
    <citation type="journal article" date="2004" name="Nature">
        <title>Genome duplication in the teleost fish Tetraodon nigroviridis reveals the early vertebrate proto-karyotype.</title>
        <authorList>
            <person name="Jaillon O."/>
            <person name="Aury J.-M."/>
            <person name="Brunet F."/>
            <person name="Petit J.-L."/>
            <person name="Stange-Thomann N."/>
            <person name="Mauceli E."/>
            <person name="Bouneau L."/>
            <person name="Fischer C."/>
            <person name="Ozouf-Costaz C."/>
            <person name="Bernot A."/>
            <person name="Nicaud S."/>
            <person name="Jaffe D."/>
            <person name="Fisher S."/>
            <person name="Lutfalla G."/>
            <person name="Dossat C."/>
            <person name="Segurens B."/>
            <person name="Dasilva C."/>
            <person name="Salanoubat M."/>
            <person name="Levy M."/>
            <person name="Boudet N."/>
            <person name="Castellano S."/>
            <person name="Anthouard V."/>
            <person name="Jubin C."/>
            <person name="Castelli V."/>
            <person name="Katinka M."/>
            <person name="Vacherie B."/>
            <person name="Biemont C."/>
            <person name="Skalli Z."/>
            <person name="Cattolico L."/>
            <person name="Poulain J."/>
            <person name="De Berardinis V."/>
            <person name="Cruaud C."/>
            <person name="Duprat S."/>
            <person name="Brottier P."/>
            <person name="Coutanceau J.-P."/>
            <person name="Gouzy J."/>
            <person name="Parra G."/>
            <person name="Lardier G."/>
            <person name="Chapple C."/>
            <person name="McKernan K.J."/>
            <person name="McEwan P."/>
            <person name="Bosak S."/>
            <person name="Kellis M."/>
            <person name="Volff J.-N."/>
            <person name="Guigo R."/>
            <person name="Zody M.C."/>
            <person name="Mesirov J."/>
            <person name="Lindblad-Toh K."/>
            <person name="Birren B."/>
            <person name="Nusbaum C."/>
            <person name="Kahn D."/>
            <person name="Robinson-Rechavi M."/>
            <person name="Laudet V."/>
            <person name="Schachter V."/>
            <person name="Quetier F."/>
            <person name="Saurin W."/>
            <person name="Scarpelli C."/>
            <person name="Wincker P."/>
            <person name="Lander E.S."/>
            <person name="Weissenbach J."/>
            <person name="Roest Crollius H."/>
        </authorList>
    </citation>
    <scope>NUCLEOTIDE SEQUENCE [LARGE SCALE GENOMIC DNA]</scope>
</reference>
<dbReference type="PROSITE" id="PS51125">
    <property type="entry name" value="NHL"/>
    <property type="match status" value="1"/>
</dbReference>
<evidence type="ECO:0000256" key="7">
    <source>
        <dbReference type="ARBA" id="ARBA00023008"/>
    </source>
</evidence>
<proteinExistence type="predicted"/>
<evidence type="ECO:0000256" key="9">
    <source>
        <dbReference type="ARBA" id="ARBA00023157"/>
    </source>
</evidence>
<name>Q4SS15_TETNG</name>
<evidence type="ECO:0000259" key="14">
    <source>
        <dbReference type="Pfam" id="PF03712"/>
    </source>
</evidence>
<comment type="subcellular location">
    <subcellularLocation>
        <location evidence="2">Cytoplasmic vesicle</location>
        <location evidence="2">Secretory vesicle membrane</location>
        <topology evidence="2">Single-pass membrane protein</topology>
    </subcellularLocation>
</comment>
<protein>
    <submittedName>
        <fullName evidence="15">Chromosome undetermined SCAF14482, whole genome shotgun sequence</fullName>
    </submittedName>
</protein>
<feature type="region of interest" description="Disordered" evidence="12">
    <location>
        <begin position="1"/>
        <end position="31"/>
    </location>
</feature>
<evidence type="ECO:0000256" key="1">
    <source>
        <dbReference type="ARBA" id="ARBA00001973"/>
    </source>
</evidence>
<comment type="cofactor">
    <cofactor evidence="1">
        <name>Cu(2+)</name>
        <dbReference type="ChEBI" id="CHEBI:29036"/>
    </cofactor>
</comment>
<keyword evidence="10" id="KW-0325">Glycoprotein</keyword>
<feature type="repeat" description="NHL" evidence="11">
    <location>
        <begin position="868"/>
        <end position="908"/>
    </location>
</feature>